<reference evidence="2 3" key="1">
    <citation type="submission" date="2017-01" db="EMBL/GenBank/DDBJ databases">
        <authorList>
            <person name="Mah S.A."/>
            <person name="Swanson W.J."/>
            <person name="Moy G.W."/>
            <person name="Vacquier V.D."/>
        </authorList>
    </citation>
    <scope>NUCLEOTIDE SEQUENCE [LARGE SCALE GENOMIC DNA]</scope>
    <source>
        <strain evidence="2 3">GSMNP</strain>
    </source>
</reference>
<gene>
    <name evidence="2" type="ORF">AYI70_g4529</name>
</gene>
<sequence>MLKKSFRPTPLRRSSSSISTGNWFKGA</sequence>
<feature type="non-terminal residue" evidence="2">
    <location>
        <position position="27"/>
    </location>
</feature>
<feature type="compositionally biased region" description="Polar residues" evidence="1">
    <location>
        <begin position="12"/>
        <end position="27"/>
    </location>
</feature>
<evidence type="ECO:0000313" key="2">
    <source>
        <dbReference type="EMBL" id="OMJ19764.1"/>
    </source>
</evidence>
<comment type="caution">
    <text evidence="2">The sequence shown here is derived from an EMBL/GenBank/DDBJ whole genome shotgun (WGS) entry which is preliminary data.</text>
</comment>
<keyword evidence="3" id="KW-1185">Reference proteome</keyword>
<proteinExistence type="predicted"/>
<feature type="region of interest" description="Disordered" evidence="1">
    <location>
        <begin position="1"/>
        <end position="27"/>
    </location>
</feature>
<dbReference type="AlphaFoldDB" id="A0A1R1XZ15"/>
<dbReference type="EMBL" id="LSSN01001405">
    <property type="protein sequence ID" value="OMJ19764.1"/>
    <property type="molecule type" value="Genomic_DNA"/>
</dbReference>
<organism evidence="2 3">
    <name type="scientific">Smittium culicis</name>
    <dbReference type="NCBI Taxonomy" id="133412"/>
    <lineage>
        <taxon>Eukaryota</taxon>
        <taxon>Fungi</taxon>
        <taxon>Fungi incertae sedis</taxon>
        <taxon>Zoopagomycota</taxon>
        <taxon>Kickxellomycotina</taxon>
        <taxon>Harpellomycetes</taxon>
        <taxon>Harpellales</taxon>
        <taxon>Legeriomycetaceae</taxon>
        <taxon>Smittium</taxon>
    </lineage>
</organism>
<name>A0A1R1XZ15_9FUNG</name>
<dbReference type="Proteomes" id="UP000187283">
    <property type="component" value="Unassembled WGS sequence"/>
</dbReference>
<accession>A0A1R1XZ15</accession>
<protein>
    <submittedName>
        <fullName evidence="2">Uncharacterized protein</fullName>
    </submittedName>
</protein>
<evidence type="ECO:0000313" key="3">
    <source>
        <dbReference type="Proteomes" id="UP000187283"/>
    </source>
</evidence>
<evidence type="ECO:0000256" key="1">
    <source>
        <dbReference type="SAM" id="MobiDB-lite"/>
    </source>
</evidence>